<dbReference type="AlphaFoldDB" id="A0A6P8Y2P1"/>
<dbReference type="Proteomes" id="UP000515158">
    <property type="component" value="Unplaced"/>
</dbReference>
<dbReference type="Gene3D" id="3.40.50.300">
    <property type="entry name" value="P-loop containing nucleotide triphosphate hydrolases"/>
    <property type="match status" value="1"/>
</dbReference>
<dbReference type="GO" id="GO:0005737">
    <property type="term" value="C:cytoplasm"/>
    <property type="evidence" value="ECO:0007669"/>
    <property type="project" value="TreeGrafter"/>
</dbReference>
<comment type="similarity">
    <text evidence="3">Belongs to the TRAFAC class dynamin-like GTPase superfamily. Dynamin/Fzo/YdjA family.</text>
</comment>
<keyword evidence="2 3" id="KW-0342">GTP-binding</keyword>
<dbReference type="CDD" id="cd08771">
    <property type="entry name" value="DLP_1"/>
    <property type="match status" value="1"/>
</dbReference>
<dbReference type="PROSITE" id="PS51388">
    <property type="entry name" value="GED"/>
    <property type="match status" value="1"/>
</dbReference>
<dbReference type="SUPFAM" id="SSF52540">
    <property type="entry name" value="P-loop containing nucleoside triphosphate hydrolases"/>
    <property type="match status" value="1"/>
</dbReference>
<dbReference type="InterPro" id="IPR022812">
    <property type="entry name" value="Dynamin"/>
</dbReference>
<dbReference type="GO" id="GO:0005874">
    <property type="term" value="C:microtubule"/>
    <property type="evidence" value="ECO:0007669"/>
    <property type="project" value="TreeGrafter"/>
</dbReference>
<dbReference type="Pfam" id="PF00350">
    <property type="entry name" value="Dynamin_N"/>
    <property type="match status" value="1"/>
</dbReference>
<dbReference type="Pfam" id="PF02212">
    <property type="entry name" value="GED"/>
    <property type="match status" value="1"/>
</dbReference>
<evidence type="ECO:0000256" key="3">
    <source>
        <dbReference type="RuleBase" id="RU003932"/>
    </source>
</evidence>
<reference evidence="9" key="1">
    <citation type="submission" date="2025-08" db="UniProtKB">
        <authorList>
            <consortium name="RefSeq"/>
        </authorList>
    </citation>
    <scope>IDENTIFICATION</scope>
    <source>
        <tissue evidence="9">Total insect</tissue>
    </source>
</reference>
<evidence type="ECO:0000256" key="1">
    <source>
        <dbReference type="ARBA" id="ARBA00022741"/>
    </source>
</evidence>
<dbReference type="InterPro" id="IPR001401">
    <property type="entry name" value="Dynamin_GTPase"/>
</dbReference>
<dbReference type="KEGG" id="tpal:117639234"/>
<dbReference type="OrthoDB" id="5061070at2759"/>
<feature type="coiled-coil region" evidence="4">
    <location>
        <begin position="712"/>
        <end position="746"/>
    </location>
</feature>
<dbReference type="GeneID" id="117639234"/>
<dbReference type="Gene3D" id="1.20.120.1240">
    <property type="entry name" value="Dynamin, middle domain"/>
    <property type="match status" value="1"/>
</dbReference>
<dbReference type="GO" id="GO:0003924">
    <property type="term" value="F:GTPase activity"/>
    <property type="evidence" value="ECO:0007669"/>
    <property type="project" value="InterPro"/>
</dbReference>
<dbReference type="SMART" id="SM00053">
    <property type="entry name" value="DYNc"/>
    <property type="match status" value="1"/>
</dbReference>
<evidence type="ECO:0000256" key="5">
    <source>
        <dbReference type="SAM" id="MobiDB-lite"/>
    </source>
</evidence>
<dbReference type="InterPro" id="IPR003130">
    <property type="entry name" value="GED"/>
</dbReference>
<protein>
    <submittedName>
        <fullName evidence="9">Dynamin-1-like protein isoform X1</fullName>
    </submittedName>
</protein>
<evidence type="ECO:0000259" key="7">
    <source>
        <dbReference type="PROSITE" id="PS51718"/>
    </source>
</evidence>
<sequence length="755" mass="84662">MGLAVPEGVPLTSRRNRGVLPPSLRQPREIHCYAGHHDSHLRPSATPLKSQLKGPPHPCDLRCIPARPTTSSREVLRSSVAAENNPCVGTQWTPPSASLRALPSAVPESRVAVDTKLRCTSIMGMQNLLSKLNVIQDIFSKLGYDPIELPIIAVVGFQSAGKSSVLETLVGRSCLPRGSGLVTRCPLIIQLHHVPSSKNVYDHEEWRNEWVKFSHAPNSTFYDDEEIQKEIEAETDRLAGKNQNIISTPITMKVYSPNVVNLTLVDLPGLTKVAVGDQPENIEEQVEELIMDYITPSSTIILAVVAANTDMATSECLKLAKRVDPTGERTIAVVTKIDLMDRGTNAADILSGMIIPVKLGIIGVMNRSQYDLNQKTSVKEMRRKERQFFEEHYRAIADRAGAEYLATRLEELLSNHISRCLPHVQNKLREEIKICAKILKEYGDSLPDKKSALISVVNDFSKQFKDLCDKGPAHLSLELVGGAKLRDILHVKLETALTMAAPCKSYTTDEVLIAMRQSNVLESPFLVTQLSFEKLMIPLIEAMQGPTVASVEAVQDELMKMCQLCIPTQAQRYPRLKQAIIEAVDQTLEKWVEKAKIMVEEFVASECSHIMYHRIPSDEDDIHHEHFNEGGTMRLKLERENKKVENEGRAGMDSQLELLNMSSEDEKQIDTIGRMIDHYHRLVARTLQDCSAKAVVKFLMKKVRDSLPLSLFTDLEGDLDRLFEENADVERKRRETREKKDALTDALRVIVDLED</sequence>
<dbReference type="InterPro" id="IPR000375">
    <property type="entry name" value="Dynamin_stalk"/>
</dbReference>
<feature type="domain" description="GED" evidence="6">
    <location>
        <begin position="669"/>
        <end position="755"/>
    </location>
</feature>
<dbReference type="SMART" id="SM00302">
    <property type="entry name" value="GED"/>
    <property type="match status" value="1"/>
</dbReference>
<dbReference type="PROSITE" id="PS00410">
    <property type="entry name" value="G_DYNAMIN_1"/>
    <property type="match status" value="1"/>
</dbReference>
<dbReference type="PRINTS" id="PR00195">
    <property type="entry name" value="DYNAMIN"/>
</dbReference>
<name>A0A6P8Y2P1_THRPL</name>
<evidence type="ECO:0000256" key="2">
    <source>
        <dbReference type="ARBA" id="ARBA00023134"/>
    </source>
</evidence>
<gene>
    <name evidence="9" type="primary">LOC117639234</name>
</gene>
<dbReference type="GO" id="GO:0005525">
    <property type="term" value="F:GTP binding"/>
    <property type="evidence" value="ECO:0007669"/>
    <property type="project" value="UniProtKB-KW"/>
</dbReference>
<dbReference type="InterPro" id="IPR045063">
    <property type="entry name" value="Dynamin_N"/>
</dbReference>
<evidence type="ECO:0000259" key="6">
    <source>
        <dbReference type="PROSITE" id="PS51388"/>
    </source>
</evidence>
<dbReference type="GO" id="GO:0016020">
    <property type="term" value="C:membrane"/>
    <property type="evidence" value="ECO:0007669"/>
    <property type="project" value="TreeGrafter"/>
</dbReference>
<dbReference type="InterPro" id="IPR019762">
    <property type="entry name" value="Dynamin_GTPase_CS"/>
</dbReference>
<dbReference type="InterPro" id="IPR030381">
    <property type="entry name" value="G_DYNAMIN_dom"/>
</dbReference>
<keyword evidence="1 3" id="KW-0547">Nucleotide-binding</keyword>
<dbReference type="RefSeq" id="XP_034230585.1">
    <property type="nucleotide sequence ID" value="XM_034374694.1"/>
</dbReference>
<dbReference type="InParanoid" id="A0A6P8Y2P1"/>
<dbReference type="InterPro" id="IPR020850">
    <property type="entry name" value="GED_dom"/>
</dbReference>
<dbReference type="InterPro" id="IPR027417">
    <property type="entry name" value="P-loop_NTPase"/>
</dbReference>
<feature type="domain" description="Dynamin-type G" evidence="7">
    <location>
        <begin position="146"/>
        <end position="422"/>
    </location>
</feature>
<keyword evidence="4" id="KW-0175">Coiled coil</keyword>
<dbReference type="PANTHER" id="PTHR11566">
    <property type="entry name" value="DYNAMIN"/>
    <property type="match status" value="1"/>
</dbReference>
<dbReference type="Pfam" id="PF01031">
    <property type="entry name" value="Dynamin_M"/>
    <property type="match status" value="1"/>
</dbReference>
<proteinExistence type="inferred from homology"/>
<dbReference type="PROSITE" id="PS51718">
    <property type="entry name" value="G_DYNAMIN_2"/>
    <property type="match status" value="1"/>
</dbReference>
<dbReference type="GO" id="GO:0008017">
    <property type="term" value="F:microtubule binding"/>
    <property type="evidence" value="ECO:0007669"/>
    <property type="project" value="TreeGrafter"/>
</dbReference>
<keyword evidence="8" id="KW-1185">Reference proteome</keyword>
<evidence type="ECO:0000256" key="4">
    <source>
        <dbReference type="SAM" id="Coils"/>
    </source>
</evidence>
<evidence type="ECO:0000313" key="9">
    <source>
        <dbReference type="RefSeq" id="XP_034230585.1"/>
    </source>
</evidence>
<accession>A0A6P8Y2P1</accession>
<organism evidence="9">
    <name type="scientific">Thrips palmi</name>
    <name type="common">Melon thrips</name>
    <dbReference type="NCBI Taxonomy" id="161013"/>
    <lineage>
        <taxon>Eukaryota</taxon>
        <taxon>Metazoa</taxon>
        <taxon>Ecdysozoa</taxon>
        <taxon>Arthropoda</taxon>
        <taxon>Hexapoda</taxon>
        <taxon>Insecta</taxon>
        <taxon>Pterygota</taxon>
        <taxon>Neoptera</taxon>
        <taxon>Paraneoptera</taxon>
        <taxon>Thysanoptera</taxon>
        <taxon>Terebrantia</taxon>
        <taxon>Thripoidea</taxon>
        <taxon>Thripidae</taxon>
        <taxon>Thrips</taxon>
    </lineage>
</organism>
<evidence type="ECO:0000313" key="8">
    <source>
        <dbReference type="Proteomes" id="UP000515158"/>
    </source>
</evidence>
<feature type="region of interest" description="Disordered" evidence="5">
    <location>
        <begin position="1"/>
        <end position="23"/>
    </location>
</feature>